<feature type="region of interest" description="Disordered" evidence="1">
    <location>
        <begin position="153"/>
        <end position="239"/>
    </location>
</feature>
<feature type="compositionally biased region" description="Low complexity" evidence="1">
    <location>
        <begin position="267"/>
        <end position="290"/>
    </location>
</feature>
<reference evidence="2 3" key="1">
    <citation type="submission" date="2016-06" db="EMBL/GenBank/DDBJ databases">
        <title>Evolution of pathogenesis and genome organization in the Tremellales.</title>
        <authorList>
            <person name="Cuomo C."/>
            <person name="Litvintseva A."/>
            <person name="Heitman J."/>
            <person name="Chen Y."/>
            <person name="Sun S."/>
            <person name="Springer D."/>
            <person name="Dromer F."/>
            <person name="Young S."/>
            <person name="Zeng Q."/>
            <person name="Chapman S."/>
            <person name="Gujja S."/>
            <person name="Saif S."/>
            <person name="Birren B."/>
        </authorList>
    </citation>
    <scope>NUCLEOTIDE SEQUENCE [LARGE SCALE GENOMIC DNA]</scope>
    <source>
        <strain evidence="2 3">ATCC 28783</strain>
    </source>
</reference>
<evidence type="ECO:0000256" key="1">
    <source>
        <dbReference type="SAM" id="MobiDB-lite"/>
    </source>
</evidence>
<evidence type="ECO:0000313" key="3">
    <source>
        <dbReference type="Proteomes" id="UP000289152"/>
    </source>
</evidence>
<feature type="region of interest" description="Disordered" evidence="1">
    <location>
        <begin position="650"/>
        <end position="752"/>
    </location>
</feature>
<sequence>MSISPSISSPSLYSARSPCRPNDTPGSRLLRVFTESEYGHGSEGADTPRYTRRTESPLSFLAHRPDSRYDSPRAKESQPPVVINDLTASTPTAIPSAEEEEDDVYADQEEDDIVKNYRRCSLLAGPRVTKYGDMEWEELGALPTVTVQPQLSVKRKLKSKRPSTTARILNRFGSTSPAPPTKVASSTPSQNTSIPNNNHSVISNARRNLSSLLGGGSMGGSKTSLHPPNTGSLTTHSDASVGSVDSLASTITGSSSSALGNSFLPASSSTGSGDSGSSGQTVSTSVSDQQRLTTPKHPSVLPIMPTYGPMLGLGLGSGIGLGLSIETTPTGKRSSIDTQSKEETPRYKSAYSGVYPEYCDGQGVNDTSNGDTGFLDGSLFGTTKPRTPREGQTPRISDTVSLSVSNQLDLQTDNLVGVGVGTTGAIRLISLDDARKQQKRDYEPSSIQSRSPSIPSVHSTSSPVKIETSSTSSQLIRPQQGVYLSRGDSYYSMNNSRTSFTIDPNPLTRSSEGNNDSNTSRRNHRERERPSLATVRLRGDEIRSNTALCVMSEYNASVSQLHLPSSTNSTTSSSMPEKFLKGKKSIMKFLKSAAAVAAPPKMPAYDPSAYLLGGETLPPTSVVGVNANGNKSNVSLSLLVALGKSSADISRKSFSSDVSKEEKRLRSNRKQRETQGVIIIDRSPNHAQSVQSVPSNSQSQSQSQSNSQLQIQSQLRRSTSSTRHTDNEQSLRSPRSRISTESEEGSESTLESKWEIRTTNLLPRLELRPVSMLFSSGLPPDLLSSDSELSSTSTQSTVLQTESTIDRLGSGSGPGLGLGLGIDFGPKSPAGSYTSSSPLPGLSPSTASTRGTIPPNPMDAAIGLGMDIGEDRRARSVSPAPTALSSYTDKSGDRSTVEKSEAELLARTIRAELLNARKMWLVQISELQAQVRELKLDLEKKDEVEKGGKKCETCGCECGKRLGVDGAISGIGNSIGNVGSAGSGREEGVRGGGNGRDTGKGTGVMDRGRAKTGGARGVFGSGSLYERE</sequence>
<feature type="compositionally biased region" description="Low complexity" evidence="1">
    <location>
        <begin position="784"/>
        <end position="803"/>
    </location>
</feature>
<dbReference type="EMBL" id="SDIL01000171">
    <property type="protein sequence ID" value="RXK34948.1"/>
    <property type="molecule type" value="Genomic_DNA"/>
</dbReference>
<organism evidence="2 3">
    <name type="scientific">Tremella mesenterica</name>
    <name type="common">Jelly fungus</name>
    <dbReference type="NCBI Taxonomy" id="5217"/>
    <lineage>
        <taxon>Eukaryota</taxon>
        <taxon>Fungi</taxon>
        <taxon>Dikarya</taxon>
        <taxon>Basidiomycota</taxon>
        <taxon>Agaricomycotina</taxon>
        <taxon>Tremellomycetes</taxon>
        <taxon>Tremellales</taxon>
        <taxon>Tremellaceae</taxon>
        <taxon>Tremella</taxon>
    </lineage>
</organism>
<dbReference type="AlphaFoldDB" id="A0A4Q1B888"/>
<comment type="caution">
    <text evidence="2">The sequence shown here is derived from an EMBL/GenBank/DDBJ whole genome shotgun (WGS) entry which is preliminary data.</text>
</comment>
<feature type="region of interest" description="Disordered" evidence="1">
    <location>
        <begin position="495"/>
        <end position="533"/>
    </location>
</feature>
<evidence type="ECO:0000313" key="2">
    <source>
        <dbReference type="EMBL" id="RXK34948.1"/>
    </source>
</evidence>
<dbReference type="VEuPathDB" id="FungiDB:TREMEDRAFT_62576"/>
<feature type="compositionally biased region" description="Low complexity" evidence="1">
    <location>
        <begin position="688"/>
        <end position="722"/>
    </location>
</feature>
<feature type="compositionally biased region" description="Polar residues" evidence="1">
    <location>
        <begin position="495"/>
        <end position="520"/>
    </location>
</feature>
<feature type="region of interest" description="Disordered" evidence="1">
    <location>
        <begin position="1"/>
        <end position="78"/>
    </location>
</feature>
<feature type="compositionally biased region" description="Basic and acidic residues" evidence="1">
    <location>
        <begin position="63"/>
        <end position="76"/>
    </location>
</feature>
<feature type="region of interest" description="Disordered" evidence="1">
    <location>
        <begin position="979"/>
        <end position="1028"/>
    </location>
</feature>
<keyword evidence="3" id="KW-1185">Reference proteome</keyword>
<feature type="compositionally biased region" description="Polar residues" evidence="1">
    <location>
        <begin position="162"/>
        <end position="176"/>
    </location>
</feature>
<dbReference type="OrthoDB" id="2565072at2759"/>
<gene>
    <name evidence="2" type="ORF">M231_07794</name>
</gene>
<feature type="region of interest" description="Disordered" evidence="1">
    <location>
        <begin position="434"/>
        <end position="481"/>
    </location>
</feature>
<feature type="region of interest" description="Disordered" evidence="1">
    <location>
        <begin position="829"/>
        <end position="897"/>
    </location>
</feature>
<proteinExistence type="predicted"/>
<protein>
    <submittedName>
        <fullName evidence="2">Uncharacterized protein</fullName>
    </submittedName>
</protein>
<dbReference type="Proteomes" id="UP000289152">
    <property type="component" value="Unassembled WGS sequence"/>
</dbReference>
<feature type="region of interest" description="Disordered" evidence="1">
    <location>
        <begin position="784"/>
        <end position="812"/>
    </location>
</feature>
<feature type="compositionally biased region" description="Polar residues" evidence="1">
    <location>
        <begin position="183"/>
        <end position="208"/>
    </location>
</feature>
<dbReference type="STRING" id="5217.A0A4Q1B888"/>
<feature type="region of interest" description="Disordered" evidence="1">
    <location>
        <begin position="265"/>
        <end position="302"/>
    </location>
</feature>
<feature type="compositionally biased region" description="Basic and acidic residues" evidence="1">
    <location>
        <begin position="658"/>
        <end position="673"/>
    </location>
</feature>
<dbReference type="InParanoid" id="A0A4Q1B888"/>
<feature type="compositionally biased region" description="Polar residues" evidence="1">
    <location>
        <begin position="226"/>
        <end position="239"/>
    </location>
</feature>
<feature type="compositionally biased region" description="Low complexity" evidence="1">
    <location>
        <begin position="1"/>
        <end position="11"/>
    </location>
</feature>
<feature type="compositionally biased region" description="Basic and acidic residues" evidence="1">
    <location>
        <begin position="434"/>
        <end position="443"/>
    </location>
</feature>
<feature type="compositionally biased region" description="Low complexity" evidence="1">
    <location>
        <begin position="831"/>
        <end position="849"/>
    </location>
</feature>
<name>A0A4Q1B888_TREME</name>
<feature type="compositionally biased region" description="Gly residues" evidence="1">
    <location>
        <begin position="990"/>
        <end position="1002"/>
    </location>
</feature>
<accession>A0A4Q1B888</accession>
<feature type="compositionally biased region" description="Polar residues" evidence="1">
    <location>
        <begin position="467"/>
        <end position="477"/>
    </location>
</feature>
<feature type="compositionally biased region" description="Low complexity" evidence="1">
    <location>
        <begin position="444"/>
        <end position="463"/>
    </location>
</feature>